<keyword evidence="7" id="KW-0573">Peptidoglycan synthesis</keyword>
<accession>A0A6F8ZFI6</accession>
<dbReference type="UniPathway" id="UPA00219"/>
<evidence type="ECO:0000256" key="3">
    <source>
        <dbReference type="ARBA" id="ARBA00022679"/>
    </source>
</evidence>
<evidence type="ECO:0000256" key="4">
    <source>
        <dbReference type="ARBA" id="ARBA00022692"/>
    </source>
</evidence>
<sequence length="314" mass="33261">MTMVWSGVTGLLLAMGLGPGLIPWLRRLKIGQVIREAGPETHLKKAGVPTMGGLLFLLPLPVVGLLWARGSGEAWALVLLAVGYGLIGFADDYLKVVRRRSLGLRAREKLAGQVLLAAAFVWYAHYALGADRRWLLPFGLPPIAHPGWWAPLVSVLAIIGTANAVNLTDGLDGLAGGSAAIAVAGLAVLLAAQGATAALVVALGLLGGLVGFLRFNLHPARLIMGDTGSLALGAALAGLAVVGQRVLFLPVVGILFVLEALSVILQVASYRWRGRRIFRMSPLHHHFELSGWSEERVVTVFWLIALAGTLLAWL</sequence>
<dbReference type="GO" id="GO:0005886">
    <property type="term" value="C:plasma membrane"/>
    <property type="evidence" value="ECO:0007669"/>
    <property type="project" value="UniProtKB-SubCell"/>
</dbReference>
<dbReference type="InterPro" id="IPR018480">
    <property type="entry name" value="PNAcMuramoyl-5peptid_Trfase_CS"/>
</dbReference>
<dbReference type="EC" id="2.7.8.13" evidence="7 8"/>
<dbReference type="InterPro" id="IPR003524">
    <property type="entry name" value="PNAcMuramoyl-5peptid_Trfase"/>
</dbReference>
<keyword evidence="4 7" id="KW-0812">Transmembrane</keyword>
<feature type="transmembrane region" description="Helical" evidence="7">
    <location>
        <begin position="197"/>
        <end position="215"/>
    </location>
</feature>
<evidence type="ECO:0000313" key="11">
    <source>
        <dbReference type="Proteomes" id="UP000503399"/>
    </source>
</evidence>
<keyword evidence="11" id="KW-1185">Reference proteome</keyword>
<dbReference type="GO" id="GO:0051301">
    <property type="term" value="P:cell division"/>
    <property type="evidence" value="ECO:0007669"/>
    <property type="project" value="UniProtKB-KW"/>
</dbReference>
<evidence type="ECO:0000256" key="6">
    <source>
        <dbReference type="ARBA" id="ARBA00023136"/>
    </source>
</evidence>
<evidence type="ECO:0000313" key="10">
    <source>
        <dbReference type="EMBL" id="CAB1128464.1"/>
    </source>
</evidence>
<dbReference type="PANTHER" id="PTHR22926">
    <property type="entry name" value="PHOSPHO-N-ACETYLMURAMOYL-PENTAPEPTIDE-TRANSFERASE"/>
    <property type="match status" value="1"/>
</dbReference>
<evidence type="ECO:0000256" key="8">
    <source>
        <dbReference type="NCBIfam" id="TIGR00445"/>
    </source>
</evidence>
<gene>
    <name evidence="7 10" type="primary">mraY</name>
    <name evidence="10" type="ORF">R50_0958</name>
</gene>
<dbReference type="GO" id="GO:0071555">
    <property type="term" value="P:cell wall organization"/>
    <property type="evidence" value="ECO:0007669"/>
    <property type="project" value="UniProtKB-KW"/>
</dbReference>
<feature type="transmembrane region" description="Helical" evidence="7">
    <location>
        <begin position="174"/>
        <end position="191"/>
    </location>
</feature>
<feature type="transmembrane region" description="Helical" evidence="7">
    <location>
        <begin position="110"/>
        <end position="128"/>
    </location>
</feature>
<feature type="transmembrane region" description="Helical" evidence="7">
    <location>
        <begin position="247"/>
        <end position="270"/>
    </location>
</feature>
<keyword evidence="7 9" id="KW-0479">Metal-binding</keyword>
<keyword evidence="7 9" id="KW-0460">Magnesium</keyword>
<name>A0A6F8ZFI6_9FIRM</name>
<organism evidence="10 11">
    <name type="scientific">Candidatus Hydrogenisulfobacillus filiaventi</name>
    <dbReference type="NCBI Taxonomy" id="2707344"/>
    <lineage>
        <taxon>Bacteria</taxon>
        <taxon>Bacillati</taxon>
        <taxon>Bacillota</taxon>
        <taxon>Clostridia</taxon>
        <taxon>Eubacteriales</taxon>
        <taxon>Clostridiales Family XVII. Incertae Sedis</taxon>
        <taxon>Candidatus Hydrogenisulfobacillus</taxon>
    </lineage>
</organism>
<dbReference type="GO" id="GO:0009252">
    <property type="term" value="P:peptidoglycan biosynthetic process"/>
    <property type="evidence" value="ECO:0007669"/>
    <property type="project" value="UniProtKB-UniRule"/>
</dbReference>
<comment type="cofactor">
    <cofactor evidence="7 9">
        <name>Mg(2+)</name>
        <dbReference type="ChEBI" id="CHEBI:18420"/>
    </cofactor>
</comment>
<keyword evidence="7" id="KW-0132">Cell division</keyword>
<dbReference type="AlphaFoldDB" id="A0A6F8ZFI6"/>
<dbReference type="PROSITE" id="PS01347">
    <property type="entry name" value="MRAY_1"/>
    <property type="match status" value="1"/>
</dbReference>
<dbReference type="KEGG" id="hfv:R50_0958"/>
<reference evidence="10 11" key="1">
    <citation type="submission" date="2020-02" db="EMBL/GenBank/DDBJ databases">
        <authorList>
            <person name="Hogendoorn C."/>
        </authorList>
    </citation>
    <scope>NUCLEOTIDE SEQUENCE [LARGE SCALE GENOMIC DNA]</scope>
    <source>
        <strain evidence="10">R501</strain>
    </source>
</reference>
<evidence type="ECO:0000256" key="2">
    <source>
        <dbReference type="ARBA" id="ARBA00005583"/>
    </source>
</evidence>
<dbReference type="NCBIfam" id="TIGR00445">
    <property type="entry name" value="mraY"/>
    <property type="match status" value="1"/>
</dbReference>
<protein>
    <recommendedName>
        <fullName evidence="7 8">Phospho-N-acetylmuramoyl-pentapeptide-transferase</fullName>
        <ecNumber evidence="7 8">2.7.8.13</ecNumber>
    </recommendedName>
    <alternativeName>
        <fullName evidence="7">UDP-MurNAc-pentapeptide phosphotransferase</fullName>
    </alternativeName>
</protein>
<keyword evidence="3 7" id="KW-0808">Transferase</keyword>
<dbReference type="Proteomes" id="UP000503399">
    <property type="component" value="Chromosome"/>
</dbReference>
<dbReference type="EMBL" id="LR778114">
    <property type="protein sequence ID" value="CAB1128464.1"/>
    <property type="molecule type" value="Genomic_DNA"/>
</dbReference>
<comment type="function">
    <text evidence="7">Catalyzes the initial step of the lipid cycle reactions in the biosynthesis of the cell wall peptidoglycan: transfers peptidoglycan precursor phospho-MurNAc-pentapeptide from UDP-MurNAc-pentapeptide onto the lipid carrier undecaprenyl phosphate, yielding undecaprenyl-pyrophosphoryl-MurNAc-pentapeptide, known as lipid I.</text>
</comment>
<evidence type="ECO:0000256" key="7">
    <source>
        <dbReference type="HAMAP-Rule" id="MF_00038"/>
    </source>
</evidence>
<comment type="catalytic activity">
    <reaction evidence="7">
        <text>UDP-N-acetyl-alpha-D-muramoyl-L-alanyl-gamma-D-glutamyl-meso-2,6-diaminopimeloyl-D-alanyl-D-alanine + di-trans,octa-cis-undecaprenyl phosphate = di-trans,octa-cis-undecaprenyl diphospho-N-acetyl-alpha-D-muramoyl-L-alanyl-D-glutamyl-meso-2,6-diaminopimeloyl-D-alanyl-D-alanine + UMP</text>
        <dbReference type="Rhea" id="RHEA:28386"/>
        <dbReference type="ChEBI" id="CHEBI:57865"/>
        <dbReference type="ChEBI" id="CHEBI:60392"/>
        <dbReference type="ChEBI" id="CHEBI:61386"/>
        <dbReference type="ChEBI" id="CHEBI:61387"/>
        <dbReference type="EC" id="2.7.8.13"/>
    </reaction>
</comment>
<keyword evidence="7" id="KW-0133">Cell shape</keyword>
<dbReference type="PANTHER" id="PTHR22926:SF5">
    <property type="entry name" value="PHOSPHO-N-ACETYLMURAMOYL-PENTAPEPTIDE-TRANSFERASE HOMOLOG"/>
    <property type="match status" value="1"/>
</dbReference>
<feature type="binding site" evidence="9">
    <location>
        <position position="166"/>
    </location>
    <ligand>
        <name>Mg(2+)</name>
        <dbReference type="ChEBI" id="CHEBI:18420"/>
    </ligand>
</feature>
<feature type="transmembrane region" description="Helical" evidence="7">
    <location>
        <begin position="222"/>
        <end position="241"/>
    </location>
</feature>
<dbReference type="CDD" id="cd06852">
    <property type="entry name" value="GT_MraY"/>
    <property type="match status" value="1"/>
</dbReference>
<dbReference type="GO" id="GO:0046872">
    <property type="term" value="F:metal ion binding"/>
    <property type="evidence" value="ECO:0007669"/>
    <property type="project" value="UniProtKB-KW"/>
</dbReference>
<comment type="pathway">
    <text evidence="7">Cell wall biogenesis; peptidoglycan biosynthesis.</text>
</comment>
<dbReference type="GO" id="GO:0008360">
    <property type="term" value="P:regulation of cell shape"/>
    <property type="evidence" value="ECO:0007669"/>
    <property type="project" value="UniProtKB-KW"/>
</dbReference>
<keyword evidence="7" id="KW-0961">Cell wall biogenesis/degradation</keyword>
<proteinExistence type="inferred from homology"/>
<feature type="transmembrane region" description="Helical" evidence="7">
    <location>
        <begin position="74"/>
        <end position="90"/>
    </location>
</feature>
<dbReference type="GO" id="GO:0008963">
    <property type="term" value="F:phospho-N-acetylmuramoyl-pentapeptide-transferase activity"/>
    <property type="evidence" value="ECO:0007669"/>
    <property type="project" value="UniProtKB-UniRule"/>
</dbReference>
<dbReference type="HAMAP" id="MF_00038">
    <property type="entry name" value="MraY"/>
    <property type="match status" value="1"/>
</dbReference>
<comment type="subcellular location">
    <subcellularLocation>
        <location evidence="7">Cell membrane</location>
        <topology evidence="7">Multi-pass membrane protein</topology>
    </subcellularLocation>
    <subcellularLocation>
        <location evidence="1">Membrane</location>
        <topology evidence="1">Multi-pass membrane protein</topology>
    </subcellularLocation>
</comment>
<dbReference type="Pfam" id="PF00953">
    <property type="entry name" value="Glycos_transf_4"/>
    <property type="match status" value="1"/>
</dbReference>
<keyword evidence="7" id="KW-1003">Cell membrane</keyword>
<keyword evidence="5 7" id="KW-1133">Transmembrane helix</keyword>
<comment type="similarity">
    <text evidence="2 7">Belongs to the glycosyltransferase 4 family. MraY subfamily.</text>
</comment>
<feature type="transmembrane region" description="Helical" evidence="7">
    <location>
        <begin position="148"/>
        <end position="167"/>
    </location>
</feature>
<feature type="transmembrane region" description="Helical" evidence="7">
    <location>
        <begin position="46"/>
        <end position="68"/>
    </location>
</feature>
<keyword evidence="7" id="KW-0131">Cell cycle</keyword>
<evidence type="ECO:0000256" key="9">
    <source>
        <dbReference type="PIRSR" id="PIRSR600715-1"/>
    </source>
</evidence>
<evidence type="ECO:0000256" key="1">
    <source>
        <dbReference type="ARBA" id="ARBA00004141"/>
    </source>
</evidence>
<feature type="transmembrane region" description="Helical" evidence="7">
    <location>
        <begin position="6"/>
        <end position="25"/>
    </location>
</feature>
<feature type="binding site" evidence="9">
    <location>
        <position position="226"/>
    </location>
    <ligand>
        <name>Mg(2+)</name>
        <dbReference type="ChEBI" id="CHEBI:18420"/>
    </ligand>
</feature>
<evidence type="ECO:0000256" key="5">
    <source>
        <dbReference type="ARBA" id="ARBA00022989"/>
    </source>
</evidence>
<dbReference type="InterPro" id="IPR000715">
    <property type="entry name" value="Glycosyl_transferase_4"/>
</dbReference>
<keyword evidence="6 7" id="KW-0472">Membrane</keyword>
<dbReference type="PROSITE" id="PS01348">
    <property type="entry name" value="MRAY_2"/>
    <property type="match status" value="1"/>
</dbReference>